<dbReference type="Proteomes" id="UP000449710">
    <property type="component" value="Unassembled WGS sequence"/>
</dbReference>
<name>A0AA44BE47_9CLOT</name>
<dbReference type="InterPro" id="IPR015422">
    <property type="entry name" value="PyrdxlP-dep_Trfase_small"/>
</dbReference>
<proteinExistence type="predicted"/>
<dbReference type="Gene3D" id="3.90.1150.10">
    <property type="entry name" value="Aspartate Aminotransferase, domain 1"/>
    <property type="match status" value="1"/>
</dbReference>
<dbReference type="PANTHER" id="PTHR43586:SF21">
    <property type="entry name" value="PYRIDOXAL PHOSPHATE (PLP)-DEPENDENT ASPARTATE AMINOTRANSFERASE SUPERFAMILY"/>
    <property type="match status" value="1"/>
</dbReference>
<dbReference type="InterPro" id="IPR000192">
    <property type="entry name" value="Aminotrans_V_dom"/>
</dbReference>
<dbReference type="AlphaFoldDB" id="A0AA44BE47"/>
<keyword evidence="3" id="KW-1185">Reference proteome</keyword>
<dbReference type="NCBIfam" id="TIGR01976">
    <property type="entry name" value="am_tr_V_VC1184"/>
    <property type="match status" value="1"/>
</dbReference>
<dbReference type="EMBL" id="SUMG01000004">
    <property type="protein sequence ID" value="NBG87750.1"/>
    <property type="molecule type" value="Genomic_DNA"/>
</dbReference>
<dbReference type="InterPro" id="IPR011340">
    <property type="entry name" value="Cys_dSase-rel"/>
</dbReference>
<dbReference type="InterPro" id="IPR015421">
    <property type="entry name" value="PyrdxlP-dep_Trfase_major"/>
</dbReference>
<reference evidence="2 3" key="1">
    <citation type="submission" date="2019-04" db="EMBL/GenBank/DDBJ databases">
        <title>Isachenkonia alkalipeptolytica gen. nov. sp. nov. a new anaerobic, alkiliphilic organothrophic bacterium capable to reduce synthesized ferrihydrite isolated from a soda lake.</title>
        <authorList>
            <person name="Toshchakov S.V."/>
            <person name="Zavarzina D.G."/>
            <person name="Zhilina T.N."/>
            <person name="Kostrikina N.A."/>
            <person name="Kublanov I.V."/>
        </authorList>
    </citation>
    <scope>NUCLEOTIDE SEQUENCE [LARGE SCALE GENOMIC DNA]</scope>
    <source>
        <strain evidence="2 3">Z-1701</strain>
    </source>
</reference>
<evidence type="ECO:0000313" key="3">
    <source>
        <dbReference type="Proteomes" id="UP000449710"/>
    </source>
</evidence>
<organism evidence="2 3">
    <name type="scientific">Isachenkonia alkalipeptolytica</name>
    <dbReference type="NCBI Taxonomy" id="2565777"/>
    <lineage>
        <taxon>Bacteria</taxon>
        <taxon>Bacillati</taxon>
        <taxon>Bacillota</taxon>
        <taxon>Clostridia</taxon>
        <taxon>Eubacteriales</taxon>
        <taxon>Clostridiaceae</taxon>
        <taxon>Isachenkonia</taxon>
    </lineage>
</organism>
<dbReference type="InterPro" id="IPR015424">
    <property type="entry name" value="PyrdxlP-dep_Trfase"/>
</dbReference>
<gene>
    <name evidence="2" type="ORF">ISALK_04480</name>
</gene>
<evidence type="ECO:0000313" key="2">
    <source>
        <dbReference type="EMBL" id="NBG87750.1"/>
    </source>
</evidence>
<feature type="domain" description="Aminotransferase class V" evidence="1">
    <location>
        <begin position="25"/>
        <end position="398"/>
    </location>
</feature>
<dbReference type="Gene3D" id="3.40.640.10">
    <property type="entry name" value="Type I PLP-dependent aspartate aminotransferase-like (Major domain)"/>
    <property type="match status" value="1"/>
</dbReference>
<dbReference type="RefSeq" id="WP_160719532.1">
    <property type="nucleotide sequence ID" value="NZ_SUMG01000004.1"/>
</dbReference>
<evidence type="ECO:0000259" key="1">
    <source>
        <dbReference type="Pfam" id="PF00266"/>
    </source>
</evidence>
<dbReference type="PANTHER" id="PTHR43586">
    <property type="entry name" value="CYSTEINE DESULFURASE"/>
    <property type="match status" value="1"/>
</dbReference>
<accession>A0AA44BE47</accession>
<dbReference type="GO" id="GO:0003824">
    <property type="term" value="F:catalytic activity"/>
    <property type="evidence" value="ECO:0007669"/>
    <property type="project" value="UniProtKB-ARBA"/>
</dbReference>
<sequence length="409" mass="45183">MNYPIEAVRKRFPALQRTYKGKPVVYLDGPGGSQTVVEAINAGRDYMMRGGANLHGAFPTSKETMEKIAEAKEYVAALFNGKAEEVAFGPNATTMMFHAARAVAKTWKEGDEILLTELEHHANIDPWRKEAEDKNVTVKYIPLDTKTLTLDLSSLDQLLTEKTKFVAIGLASNCIGTINDVKTVSKAAKKAGAVVAVDAVHGIPHFYVDREALGVDMLFSSVYKMFGPHVGLAMIKKDLFDQLDPYKIMPAPDYAPDKLEIGTQNHEGIMGVTEAVAFIADLGEGNTLKERIISGYEAIEQYEEELVQFVRGELESIKGLTLYQAPDSVKKTPTVAFRVEGMTPREFTSRMCEEASVFIADGHFYAYRLAEKLGIVESGSFIRAGISVYNTMEEMKRFVDGIKAIVNNK</sequence>
<dbReference type="Pfam" id="PF00266">
    <property type="entry name" value="Aminotran_5"/>
    <property type="match status" value="1"/>
</dbReference>
<dbReference type="SUPFAM" id="SSF53383">
    <property type="entry name" value="PLP-dependent transferases"/>
    <property type="match status" value="1"/>
</dbReference>
<comment type="caution">
    <text evidence="2">The sequence shown here is derived from an EMBL/GenBank/DDBJ whole genome shotgun (WGS) entry which is preliminary data.</text>
</comment>
<protein>
    <submittedName>
        <fullName evidence="2">Cysteine desulfurase-like protein</fullName>
    </submittedName>
</protein>